<feature type="compositionally biased region" description="Acidic residues" evidence="1">
    <location>
        <begin position="94"/>
        <end position="122"/>
    </location>
</feature>
<reference evidence="2 3" key="1">
    <citation type="submission" date="2024-01" db="EMBL/GenBank/DDBJ databases">
        <title>A draft genome for a cacao thread blight-causing isolate of Paramarasmius palmivorus.</title>
        <authorList>
            <person name="Baruah I.K."/>
            <person name="Bukari Y."/>
            <person name="Amoako-Attah I."/>
            <person name="Meinhardt L.W."/>
            <person name="Bailey B.A."/>
            <person name="Cohen S.P."/>
        </authorList>
    </citation>
    <scope>NUCLEOTIDE SEQUENCE [LARGE SCALE GENOMIC DNA]</scope>
    <source>
        <strain evidence="2 3">GH-12</strain>
    </source>
</reference>
<dbReference type="AlphaFoldDB" id="A0AAW0DCZ1"/>
<feature type="compositionally biased region" description="Basic and acidic residues" evidence="1">
    <location>
        <begin position="66"/>
        <end position="79"/>
    </location>
</feature>
<dbReference type="Proteomes" id="UP001383192">
    <property type="component" value="Unassembled WGS sequence"/>
</dbReference>
<sequence>MADWRFRRTKGGSYILADMNGAVKKEKVGAFRVLPYISRYEPINLPENIHEIIDMSKEQLNRMLERTDDEDQYKGEDYIFSRIPHMKMPKEGQELVEEEEDSESEENANDSDEESVLNDDDQANGVRTRQQTKERQLAALVLG</sequence>
<proteinExistence type="predicted"/>
<dbReference type="EMBL" id="JAYKXP010000017">
    <property type="protein sequence ID" value="KAK7049459.1"/>
    <property type="molecule type" value="Genomic_DNA"/>
</dbReference>
<evidence type="ECO:0000313" key="3">
    <source>
        <dbReference type="Proteomes" id="UP001383192"/>
    </source>
</evidence>
<accession>A0AAW0DCZ1</accession>
<keyword evidence="3" id="KW-1185">Reference proteome</keyword>
<comment type="caution">
    <text evidence="2">The sequence shown here is derived from an EMBL/GenBank/DDBJ whole genome shotgun (WGS) entry which is preliminary data.</text>
</comment>
<protein>
    <submittedName>
        <fullName evidence="2">Uncharacterized protein</fullName>
    </submittedName>
</protein>
<evidence type="ECO:0000256" key="1">
    <source>
        <dbReference type="SAM" id="MobiDB-lite"/>
    </source>
</evidence>
<gene>
    <name evidence="2" type="ORF">VNI00_006067</name>
</gene>
<evidence type="ECO:0000313" key="2">
    <source>
        <dbReference type="EMBL" id="KAK7049459.1"/>
    </source>
</evidence>
<feature type="region of interest" description="Disordered" evidence="1">
    <location>
        <begin position="66"/>
        <end position="143"/>
    </location>
</feature>
<organism evidence="2 3">
    <name type="scientific">Paramarasmius palmivorus</name>
    <dbReference type="NCBI Taxonomy" id="297713"/>
    <lineage>
        <taxon>Eukaryota</taxon>
        <taxon>Fungi</taxon>
        <taxon>Dikarya</taxon>
        <taxon>Basidiomycota</taxon>
        <taxon>Agaricomycotina</taxon>
        <taxon>Agaricomycetes</taxon>
        <taxon>Agaricomycetidae</taxon>
        <taxon>Agaricales</taxon>
        <taxon>Marasmiineae</taxon>
        <taxon>Marasmiaceae</taxon>
        <taxon>Paramarasmius</taxon>
    </lineage>
</organism>
<name>A0AAW0DCZ1_9AGAR</name>